<evidence type="ECO:0008006" key="7">
    <source>
        <dbReference type="Google" id="ProtNLM"/>
    </source>
</evidence>
<evidence type="ECO:0000256" key="2">
    <source>
        <dbReference type="SAM" id="SignalP"/>
    </source>
</evidence>
<evidence type="ECO:0000313" key="6">
    <source>
        <dbReference type="Proteomes" id="UP000324705"/>
    </source>
</evidence>
<evidence type="ECO:0000313" key="5">
    <source>
        <dbReference type="EMBL" id="VAH35633.1"/>
    </source>
</evidence>
<organism evidence="5 6">
    <name type="scientific">Triticum turgidum subsp. durum</name>
    <name type="common">Durum wheat</name>
    <name type="synonym">Triticum durum</name>
    <dbReference type="NCBI Taxonomy" id="4567"/>
    <lineage>
        <taxon>Eukaryota</taxon>
        <taxon>Viridiplantae</taxon>
        <taxon>Streptophyta</taxon>
        <taxon>Embryophyta</taxon>
        <taxon>Tracheophyta</taxon>
        <taxon>Spermatophyta</taxon>
        <taxon>Magnoliopsida</taxon>
        <taxon>Liliopsida</taxon>
        <taxon>Poales</taxon>
        <taxon>Poaceae</taxon>
        <taxon>BOP clade</taxon>
        <taxon>Pooideae</taxon>
        <taxon>Triticodae</taxon>
        <taxon>Triticeae</taxon>
        <taxon>Triticinae</taxon>
        <taxon>Triticum</taxon>
    </lineage>
</organism>
<keyword evidence="6" id="KW-1185">Reference proteome</keyword>
<feature type="compositionally biased region" description="Basic and acidic residues" evidence="1">
    <location>
        <begin position="627"/>
        <end position="695"/>
    </location>
</feature>
<dbReference type="PANTHER" id="PTHR31521:SF4">
    <property type="entry name" value="PROTEIN NARROW LEAF 1"/>
    <property type="match status" value="1"/>
</dbReference>
<dbReference type="InterPro" id="IPR057905">
    <property type="entry name" value="Nal1_N"/>
</dbReference>
<dbReference type="OMA" id="ASGAKCH"/>
<reference evidence="5 6" key="1">
    <citation type="submission" date="2017-09" db="EMBL/GenBank/DDBJ databases">
        <authorList>
            <consortium name="International Durum Wheat Genome Sequencing Consortium (IDWGSC)"/>
            <person name="Milanesi L."/>
        </authorList>
    </citation>
    <scope>NUCLEOTIDE SEQUENCE [LARGE SCALE GENOMIC DNA]</scope>
    <source>
        <strain evidence="6">cv. Svevo</strain>
    </source>
</reference>
<protein>
    <recommendedName>
        <fullName evidence="7">Trypsin family protein</fullName>
    </recommendedName>
</protein>
<evidence type="ECO:0000256" key="1">
    <source>
        <dbReference type="SAM" id="MobiDB-lite"/>
    </source>
</evidence>
<feature type="chain" id="PRO_5040261243" description="Trypsin family protein" evidence="2">
    <location>
        <begin position="26"/>
        <end position="705"/>
    </location>
</feature>
<dbReference type="InterPro" id="IPR057904">
    <property type="entry name" value="Nal1_C"/>
</dbReference>
<gene>
    <name evidence="5" type="ORF">TRITD_2Av1G246500</name>
</gene>
<feature type="region of interest" description="Disordered" evidence="1">
    <location>
        <begin position="30"/>
        <end position="61"/>
    </location>
</feature>
<dbReference type="SUPFAM" id="SSF50494">
    <property type="entry name" value="Trypsin-like serine proteases"/>
    <property type="match status" value="1"/>
</dbReference>
<accession>A0A9R1P2N0</accession>
<evidence type="ECO:0000259" key="3">
    <source>
        <dbReference type="Pfam" id="PF25608"/>
    </source>
</evidence>
<dbReference type="AlphaFoldDB" id="A0A9R1P2N0"/>
<name>A0A9R1P2N0_TRITD</name>
<feature type="domain" description="Nal1 C-terminal" evidence="4">
    <location>
        <begin position="268"/>
        <end position="535"/>
    </location>
</feature>
<dbReference type="InterPro" id="IPR009003">
    <property type="entry name" value="Peptidase_S1_PA"/>
</dbReference>
<dbReference type="EMBL" id="LT934113">
    <property type="protein sequence ID" value="VAH35633.1"/>
    <property type="molecule type" value="Genomic_DNA"/>
</dbReference>
<proteinExistence type="predicted"/>
<dbReference type="Gramene" id="TRITD2Av1G246500.4">
    <property type="protein sequence ID" value="TRITD2Av1G246500.4"/>
    <property type="gene ID" value="TRITD2Av1G246500"/>
</dbReference>
<feature type="region of interest" description="Disordered" evidence="1">
    <location>
        <begin position="627"/>
        <end position="705"/>
    </location>
</feature>
<dbReference type="InterPro" id="IPR057906">
    <property type="entry name" value="Nal1"/>
</dbReference>
<evidence type="ECO:0000259" key="4">
    <source>
        <dbReference type="Pfam" id="PF25819"/>
    </source>
</evidence>
<dbReference type="PANTHER" id="PTHR31521">
    <property type="entry name" value="EXPRESSED PROTEIN"/>
    <property type="match status" value="1"/>
</dbReference>
<dbReference type="Proteomes" id="UP000324705">
    <property type="component" value="Chromosome 2A"/>
</dbReference>
<sequence>MPAQQQLQVFLFLFPSASLAGRASGAKCHGKLSSSASQDSSPGDFRCRSVPPTSNQHQSSSRAFSFRAIASPVHHICQLFGTMRPSDDRMQLSGLTQSEESSLDVEGHCSHHEAFPCSPSMQPVASGCVHTENSAAYFLWPTSNLQHCAAEGRANYFGNLQKGLLPILPGKLPKGQQANSLLDLMTIRAFHSKILKRFSLGTAVGFRITKGVLTETPAILVFVARKVHKKWLNPNQCLPAILAGPGGVWCDVDVVEFSYYGAPAQTPKEQMFSELVNKLCGSDEYIGSGSQVASQDTFGTLGAIVKRRTNNKQVGFLTNRHVAVDLDYPNQKMFHPLPPNLGPGVYLGAVERATSFITDDVWYGIYAGTNPETFVRADGAFIPFADDFDISTVTTIVREVGEIGDVKIIDLQCPIKSLIGRQVCKVGRSSGHTTGTVMAYALEYNDEKGICFFTDLLVVGENRQTFDLEGDSGSLIILTSQDGEKPRPIGIIWGGTANRGRIKLTSEYGPENWTTGVDLGRLLDRLELDLIINDESLKDAVQEQRKAFVAAINSAIGESSAVTVTAPEATPAEKRQFISNFVGMSPVRRDHDARRSIANLNNPSEEELAMSLHLGDREPKRLRLDPESSLDLEKQPHPDPEPSLDLEERPRPDPEMMSLDLEKQPRPDPEPGLDLEKQPRSDPEPGLDLEKRLPADPEPSIDLEK</sequence>
<dbReference type="Pfam" id="PF25819">
    <property type="entry name" value="Nal1_C"/>
    <property type="match status" value="1"/>
</dbReference>
<keyword evidence="2" id="KW-0732">Signal</keyword>
<feature type="domain" description="Nal1 N-terminal" evidence="3">
    <location>
        <begin position="176"/>
        <end position="255"/>
    </location>
</feature>
<feature type="signal peptide" evidence="2">
    <location>
        <begin position="1"/>
        <end position="25"/>
    </location>
</feature>
<dbReference type="Pfam" id="PF25608">
    <property type="entry name" value="NAL1_N"/>
    <property type="match status" value="1"/>
</dbReference>